<accession>A0A1I9GD35</accession>
<sequence length="46" mass="5412">MHAYSCILQQLRKSTCVQIASYANKNTKLHAFLVFYFKLFTIKLND</sequence>
<dbReference type="AlphaFoldDB" id="A0A1I9GD35"/>
<reference evidence="1" key="2">
    <citation type="submission" date="2012-12" db="EMBL/GenBank/DDBJ databases">
        <authorList>
            <consortium name="WormBase Consortium"/>
            <person name="Ghedin E."/>
            <person name="Paulini M."/>
        </authorList>
    </citation>
    <scope>NUCLEOTIDE SEQUENCE</scope>
    <source>
        <strain evidence="1">FR3</strain>
    </source>
</reference>
<gene>
    <name evidence="1" type="primary">Bm555</name>
    <name evidence="1" type="ORF">BM_Bm555</name>
</gene>
<organism evidence="1">
    <name type="scientific">Brugia malayi</name>
    <name type="common">Filarial nematode worm</name>
    <dbReference type="NCBI Taxonomy" id="6279"/>
    <lineage>
        <taxon>Eukaryota</taxon>
        <taxon>Metazoa</taxon>
        <taxon>Ecdysozoa</taxon>
        <taxon>Nematoda</taxon>
        <taxon>Chromadorea</taxon>
        <taxon>Rhabditida</taxon>
        <taxon>Spirurina</taxon>
        <taxon>Spiruromorpha</taxon>
        <taxon>Filarioidea</taxon>
        <taxon>Onchocercidae</taxon>
        <taxon>Brugia</taxon>
    </lineage>
</organism>
<dbReference type="EMBL" id="LN856990">
    <property type="protein sequence ID" value="CRZ24834.1"/>
    <property type="molecule type" value="Genomic_DNA"/>
</dbReference>
<reference evidence="1" key="1">
    <citation type="journal article" date="2007" name="Science">
        <title>Draft genome of the filarial nematode parasite Brugia malayi.</title>
        <authorList>
            <person name="Ghedin E."/>
            <person name="Wang S."/>
            <person name="Spiro D."/>
            <person name="Caler E."/>
            <person name="Zhao Q."/>
            <person name="Crabtree J."/>
            <person name="Allen J.E."/>
            <person name="Delcher A.L."/>
            <person name="Guiliano D.B."/>
            <person name="Miranda-Saavedra D."/>
            <person name="Angiuoli S.V."/>
            <person name="Creasy T."/>
            <person name="Amedeo P."/>
            <person name="Haas B."/>
            <person name="El-Sayed N.M."/>
            <person name="Wortman J.R."/>
            <person name="Feldblyum T."/>
            <person name="Tallon L."/>
            <person name="Schatz M."/>
            <person name="Shumway M."/>
            <person name="Koo H."/>
            <person name="Salzberg S.L."/>
            <person name="Schobel S."/>
            <person name="Pertea M."/>
            <person name="Pop M."/>
            <person name="White O."/>
            <person name="Barton G.J."/>
            <person name="Carlow C.K."/>
            <person name="Crawford M.J."/>
            <person name="Daub J."/>
            <person name="Dimmic M.W."/>
            <person name="Estes C.F."/>
            <person name="Foster J.M."/>
            <person name="Ganatra M."/>
            <person name="Gregory W.F."/>
            <person name="Johnson N.M."/>
            <person name="Jin J."/>
            <person name="Komuniecki R."/>
            <person name="Korf I."/>
            <person name="Kumar S."/>
            <person name="Laney S."/>
            <person name="Li B.W."/>
            <person name="Li W."/>
            <person name="Lindblom T.H."/>
            <person name="Lustigman S."/>
            <person name="Ma D."/>
            <person name="Maina C.V."/>
            <person name="Martin D.M."/>
            <person name="McCarter J.P."/>
            <person name="McReynolds L."/>
            <person name="Mitreva M."/>
            <person name="Nutman T.B."/>
            <person name="Parkinson J."/>
            <person name="Peregrin-Alvarez J.M."/>
            <person name="Poole C."/>
            <person name="Ren Q."/>
            <person name="Saunders L."/>
            <person name="Sluder A.E."/>
            <person name="Smith K."/>
            <person name="Stanke M."/>
            <person name="Unnasch T.R."/>
            <person name="Ware J."/>
            <person name="Wei A.D."/>
            <person name="Weil G."/>
            <person name="Williams D.J."/>
            <person name="Zhang Y."/>
            <person name="Williams S.A."/>
            <person name="Fraser-Liggett C."/>
            <person name="Slatko B."/>
            <person name="Blaxter M.L."/>
            <person name="Scott A.L."/>
        </authorList>
    </citation>
    <scope>NUCLEOTIDE SEQUENCE</scope>
    <source>
        <strain evidence="1">FR3</strain>
    </source>
</reference>
<protein>
    <submittedName>
        <fullName evidence="1">Bm555</fullName>
    </submittedName>
</protein>
<name>A0A1I9GD35_BRUMA</name>
<proteinExistence type="predicted"/>
<evidence type="ECO:0000313" key="1">
    <source>
        <dbReference type="EMBL" id="CRZ24834.1"/>
    </source>
</evidence>